<dbReference type="Pfam" id="PF07685">
    <property type="entry name" value="GATase_3"/>
    <property type="match status" value="1"/>
</dbReference>
<keyword evidence="2 4" id="KW-0169">Cobalamin biosynthesis</keyword>
<dbReference type="Gene3D" id="3.40.50.880">
    <property type="match status" value="1"/>
</dbReference>
<gene>
    <name evidence="4" type="primary">cobQ</name>
    <name evidence="7" type="ORF">H9626_12790</name>
</gene>
<dbReference type="InterPro" id="IPR029062">
    <property type="entry name" value="Class_I_gatase-like"/>
</dbReference>
<dbReference type="EMBL" id="JACSPQ010000019">
    <property type="protein sequence ID" value="MBD8003079.1"/>
    <property type="molecule type" value="Genomic_DNA"/>
</dbReference>
<organism evidence="7 8">
    <name type="scientific">Phocaeicola faecium</name>
    <dbReference type="NCBI Taxonomy" id="2762213"/>
    <lineage>
        <taxon>Bacteria</taxon>
        <taxon>Pseudomonadati</taxon>
        <taxon>Bacteroidota</taxon>
        <taxon>Bacteroidia</taxon>
        <taxon>Bacteroidales</taxon>
        <taxon>Bacteroidaceae</taxon>
        <taxon>Phocaeicola</taxon>
    </lineage>
</organism>
<feature type="domain" description="CobQ/CobB/MinD/ParA nucleotide binding" evidence="5">
    <location>
        <begin position="1"/>
        <end position="228"/>
    </location>
</feature>
<proteinExistence type="inferred from homology"/>
<keyword evidence="8" id="KW-1185">Reference proteome</keyword>
<dbReference type="CDD" id="cd05389">
    <property type="entry name" value="CobQ_N"/>
    <property type="match status" value="1"/>
</dbReference>
<comment type="pathway">
    <text evidence="1 4">Cofactor biosynthesis; adenosylcobalamin biosynthesis.</text>
</comment>
<comment type="similarity">
    <text evidence="4">Belongs to the CobB/CobQ family. CobQ subfamily.</text>
</comment>
<dbReference type="InterPro" id="IPR004459">
    <property type="entry name" value="CobQ_synth"/>
</dbReference>
<dbReference type="PANTHER" id="PTHR21343:SF1">
    <property type="entry name" value="COBYRIC ACID SYNTHASE"/>
    <property type="match status" value="1"/>
</dbReference>
<feature type="domain" description="CobB/CobQ-like glutamine amidotransferase" evidence="6">
    <location>
        <begin position="250"/>
        <end position="436"/>
    </location>
</feature>
<name>A0ABR8VE99_9BACT</name>
<accession>A0ABR8VE99</accession>
<dbReference type="PROSITE" id="PS51274">
    <property type="entry name" value="GATASE_COBBQ"/>
    <property type="match status" value="1"/>
</dbReference>
<comment type="caution">
    <text evidence="7">The sequence shown here is derived from an EMBL/GenBank/DDBJ whole genome shotgun (WGS) entry which is preliminary data.</text>
</comment>
<evidence type="ECO:0000256" key="2">
    <source>
        <dbReference type="ARBA" id="ARBA00022573"/>
    </source>
</evidence>
<dbReference type="InterPro" id="IPR011698">
    <property type="entry name" value="GATase_3"/>
</dbReference>
<feature type="active site" evidence="4">
    <location>
        <position position="429"/>
    </location>
</feature>
<evidence type="ECO:0000256" key="3">
    <source>
        <dbReference type="ARBA" id="ARBA00022962"/>
    </source>
</evidence>
<dbReference type="NCBIfam" id="TIGR00313">
    <property type="entry name" value="cobQ"/>
    <property type="match status" value="1"/>
</dbReference>
<dbReference type="InterPro" id="IPR033949">
    <property type="entry name" value="CobQ_GATase1"/>
</dbReference>
<dbReference type="NCBIfam" id="NF001989">
    <property type="entry name" value="PRK00784.1"/>
    <property type="match status" value="1"/>
</dbReference>
<dbReference type="Gene3D" id="3.40.50.300">
    <property type="entry name" value="P-loop containing nucleotide triphosphate hydrolases"/>
    <property type="match status" value="1"/>
</dbReference>
<comment type="function">
    <text evidence="4">Catalyzes amidations at positions B, D, E, and G on adenosylcobyrinic A,C-diamide. NH(2) groups are provided by glutamine, and one molecule of ATP is hydrogenolyzed for each amidation.</text>
</comment>
<dbReference type="Pfam" id="PF01656">
    <property type="entry name" value="CbiA"/>
    <property type="match status" value="1"/>
</dbReference>
<feature type="active site" description="Nucleophile" evidence="4">
    <location>
        <position position="329"/>
    </location>
</feature>
<reference evidence="7 8" key="1">
    <citation type="submission" date="2020-08" db="EMBL/GenBank/DDBJ databases">
        <title>A Genomic Blueprint of the Chicken Gut Microbiome.</title>
        <authorList>
            <person name="Gilroy R."/>
            <person name="Ravi A."/>
            <person name="Getino M."/>
            <person name="Pursley I."/>
            <person name="Horton D.L."/>
            <person name="Alikhan N.-F."/>
            <person name="Baker D."/>
            <person name="Gharbi K."/>
            <person name="Hall N."/>
            <person name="Watson M."/>
            <person name="Adriaenssens E.M."/>
            <person name="Foster-Nyarko E."/>
            <person name="Jarju S."/>
            <person name="Secka A."/>
            <person name="Antonio M."/>
            <person name="Oren A."/>
            <person name="Chaudhuri R."/>
            <person name="La Ragione R.M."/>
            <person name="Hildebrand F."/>
            <person name="Pallen M.J."/>
        </authorList>
    </citation>
    <scope>NUCLEOTIDE SEQUENCE [LARGE SCALE GENOMIC DNA]</scope>
    <source>
        <strain evidence="7 8">Sa1YUN3</strain>
    </source>
</reference>
<dbReference type="Proteomes" id="UP000616346">
    <property type="component" value="Unassembled WGS sequence"/>
</dbReference>
<evidence type="ECO:0000256" key="1">
    <source>
        <dbReference type="ARBA" id="ARBA00004953"/>
    </source>
</evidence>
<dbReference type="SUPFAM" id="SSF52317">
    <property type="entry name" value="Class I glutamine amidotransferase-like"/>
    <property type="match status" value="1"/>
</dbReference>
<evidence type="ECO:0000313" key="7">
    <source>
        <dbReference type="EMBL" id="MBD8003079.1"/>
    </source>
</evidence>
<evidence type="ECO:0000313" key="8">
    <source>
        <dbReference type="Proteomes" id="UP000616346"/>
    </source>
</evidence>
<evidence type="ECO:0000256" key="4">
    <source>
        <dbReference type="HAMAP-Rule" id="MF_00028"/>
    </source>
</evidence>
<sequence length="488" mass="54211">MLAGTGSDVGKSVLAAALCRIFRQDGYRPAPFKAQNMALNSYVTPEGLEIGRAQAVQAEAAGIPCHTDMNPILLKPSSDKTAQVVLNGRPIGNRDAYDYFRVEGREQLRREVHAAFDRLNTRYNPIVMEGAGSISEINLRDTDLVNMPMARYAGADVLLVADIDRGGVFASAYGSVALQTPEDRRRIKGIIVNKFRGDLRLFESGVKMMEDICGIPVLGVIPYYKDIYIEEEDALDLQTKQLNAVQGKVNVAVVLLRHLSNFTDFNVLERDERVNLYYTNNTDELAKADIILLPGTKSTLDDLYELRRNGVAHAILEARRNGATVMGICGGYQMMGQVVSDPEGIEGSLRSLPGLGLLPVETVMEGEKVTRRVNFAFPAGADNRCTGYEIHQGRTVPAEGEEQRTFIQTSEGRKDGWMADRKCFGTYIHGILDNQAVIDWLLEPYADKLQKTVLDYSAYKEEQYDKLAAHVRSHLNLSLLYQILTTHD</sequence>
<dbReference type="InterPro" id="IPR047045">
    <property type="entry name" value="CobQ_N"/>
</dbReference>
<dbReference type="HAMAP" id="MF_00028">
    <property type="entry name" value="CobQ"/>
    <property type="match status" value="1"/>
</dbReference>
<dbReference type="SUPFAM" id="SSF52540">
    <property type="entry name" value="P-loop containing nucleoside triphosphate hydrolases"/>
    <property type="match status" value="1"/>
</dbReference>
<dbReference type="PANTHER" id="PTHR21343">
    <property type="entry name" value="DETHIOBIOTIN SYNTHETASE"/>
    <property type="match status" value="1"/>
</dbReference>
<dbReference type="CDD" id="cd01750">
    <property type="entry name" value="GATase1_CobQ"/>
    <property type="match status" value="1"/>
</dbReference>
<evidence type="ECO:0000259" key="6">
    <source>
        <dbReference type="Pfam" id="PF07685"/>
    </source>
</evidence>
<keyword evidence="3 4" id="KW-0315">Glutamine amidotransferase</keyword>
<dbReference type="InterPro" id="IPR027417">
    <property type="entry name" value="P-loop_NTPase"/>
</dbReference>
<protein>
    <recommendedName>
        <fullName evidence="4">Cobyric acid synthase</fullName>
    </recommendedName>
</protein>
<evidence type="ECO:0000259" key="5">
    <source>
        <dbReference type="Pfam" id="PF01656"/>
    </source>
</evidence>
<dbReference type="InterPro" id="IPR002586">
    <property type="entry name" value="CobQ/CobB/MinD/ParA_Nub-bd_dom"/>
</dbReference>